<keyword evidence="2 3" id="KW-0862">Zinc</keyword>
<dbReference type="PROSITE" id="PS00028">
    <property type="entry name" value="ZINC_FINGER_C2H2_1"/>
    <property type="match status" value="1"/>
</dbReference>
<evidence type="ECO:0000313" key="7">
    <source>
        <dbReference type="Proteomes" id="UP000013827"/>
    </source>
</evidence>
<accession>A0A0D3I4U3</accession>
<dbReference type="Gene3D" id="3.40.50.410">
    <property type="entry name" value="von Willebrand factor, type A domain"/>
    <property type="match status" value="1"/>
</dbReference>
<dbReference type="OMA" id="INWVEVP"/>
<dbReference type="GO" id="GO:0000439">
    <property type="term" value="C:transcription factor TFIIH core complex"/>
    <property type="evidence" value="ECO:0007669"/>
    <property type="project" value="InterPro"/>
</dbReference>
<evidence type="ECO:0000256" key="1">
    <source>
        <dbReference type="ARBA" id="ARBA00022723"/>
    </source>
</evidence>
<dbReference type="PIRSF" id="PIRSF015919">
    <property type="entry name" value="TFIIH_SSL1"/>
    <property type="match status" value="1"/>
</dbReference>
<name>A0A0D3I4U3_EMIH1</name>
<dbReference type="InterPro" id="IPR004595">
    <property type="entry name" value="TFIIH_C1-like_dom"/>
</dbReference>
<organism evidence="6 7">
    <name type="scientific">Emiliania huxleyi (strain CCMP1516)</name>
    <dbReference type="NCBI Taxonomy" id="280463"/>
    <lineage>
        <taxon>Eukaryota</taxon>
        <taxon>Haptista</taxon>
        <taxon>Haptophyta</taxon>
        <taxon>Prymnesiophyceae</taxon>
        <taxon>Isochrysidales</taxon>
        <taxon>Noelaerhabdaceae</taxon>
        <taxon>Emiliania</taxon>
    </lineage>
</organism>
<keyword evidence="7" id="KW-1185">Reference proteome</keyword>
<dbReference type="eggNOG" id="KOG2807">
    <property type="taxonomic scope" value="Eukaryota"/>
</dbReference>
<dbReference type="AlphaFoldDB" id="A0A0D3I4U3"/>
<dbReference type="InterPro" id="IPR036465">
    <property type="entry name" value="vWFA_dom_sf"/>
</dbReference>
<dbReference type="InterPro" id="IPR007198">
    <property type="entry name" value="Ssl1-like"/>
</dbReference>
<dbReference type="EnsemblProtists" id="EOD06278">
    <property type="protein sequence ID" value="EOD06278"/>
    <property type="gene ID" value="EMIHUDRAFT_77336"/>
</dbReference>
<dbReference type="SUPFAM" id="SSF53300">
    <property type="entry name" value="vWA-like"/>
    <property type="match status" value="1"/>
</dbReference>
<dbReference type="InterPro" id="IPR013087">
    <property type="entry name" value="Znf_C2H2_type"/>
</dbReference>
<dbReference type="Proteomes" id="UP000013827">
    <property type="component" value="Unassembled WGS sequence"/>
</dbReference>
<reference evidence="6" key="2">
    <citation type="submission" date="2024-10" db="UniProtKB">
        <authorList>
            <consortium name="EnsemblProtists"/>
        </authorList>
    </citation>
    <scope>IDENTIFICATION</scope>
</reference>
<dbReference type="GO" id="GO:0005675">
    <property type="term" value="C:transcription factor TFIIH holo complex"/>
    <property type="evidence" value="ECO:0007669"/>
    <property type="project" value="UniProtKB-UniRule"/>
</dbReference>
<evidence type="ECO:0000256" key="2">
    <source>
        <dbReference type="ARBA" id="ARBA00022833"/>
    </source>
</evidence>
<feature type="zinc finger region" description="C4-type" evidence="4">
    <location>
        <begin position="287"/>
        <end position="304"/>
    </location>
</feature>
<dbReference type="PaxDb" id="2903-EOD06278"/>
<keyword evidence="3" id="KW-0804">Transcription</keyword>
<comment type="similarity">
    <text evidence="3">Belongs to the GTF2H2 family.</text>
</comment>
<dbReference type="GeneID" id="17252427"/>
<evidence type="ECO:0000313" key="6">
    <source>
        <dbReference type="EnsemblProtists" id="EOD06278"/>
    </source>
</evidence>
<dbReference type="RefSeq" id="XP_005758707.1">
    <property type="nucleotide sequence ID" value="XM_005758650.1"/>
</dbReference>
<dbReference type="Pfam" id="PF07975">
    <property type="entry name" value="C1_4"/>
    <property type="match status" value="1"/>
</dbReference>
<keyword evidence="3" id="KW-0805">Transcription regulation</keyword>
<dbReference type="KEGG" id="ehx:EMIHUDRAFT_77336"/>
<evidence type="ECO:0000259" key="5">
    <source>
        <dbReference type="PROSITE" id="PS00028"/>
    </source>
</evidence>
<dbReference type="HOGENOM" id="CLU_028556_1_0_1"/>
<evidence type="ECO:0000256" key="4">
    <source>
        <dbReference type="PIRSR" id="PIRSR015919-1"/>
    </source>
</evidence>
<dbReference type="GO" id="GO:0008270">
    <property type="term" value="F:zinc ion binding"/>
    <property type="evidence" value="ECO:0007669"/>
    <property type="project" value="UniProtKB-UniRule"/>
</dbReference>
<dbReference type="SMART" id="SM01047">
    <property type="entry name" value="C1_4"/>
    <property type="match status" value="1"/>
</dbReference>
<reference evidence="7" key="1">
    <citation type="journal article" date="2013" name="Nature">
        <title>Pan genome of the phytoplankton Emiliania underpins its global distribution.</title>
        <authorList>
            <person name="Read B.A."/>
            <person name="Kegel J."/>
            <person name="Klute M.J."/>
            <person name="Kuo A."/>
            <person name="Lefebvre S.C."/>
            <person name="Maumus F."/>
            <person name="Mayer C."/>
            <person name="Miller J."/>
            <person name="Monier A."/>
            <person name="Salamov A."/>
            <person name="Young J."/>
            <person name="Aguilar M."/>
            <person name="Claverie J.M."/>
            <person name="Frickenhaus S."/>
            <person name="Gonzalez K."/>
            <person name="Herman E.K."/>
            <person name="Lin Y.C."/>
            <person name="Napier J."/>
            <person name="Ogata H."/>
            <person name="Sarno A.F."/>
            <person name="Shmutz J."/>
            <person name="Schroeder D."/>
            <person name="de Vargas C."/>
            <person name="Verret F."/>
            <person name="von Dassow P."/>
            <person name="Valentin K."/>
            <person name="Van de Peer Y."/>
            <person name="Wheeler G."/>
            <person name="Dacks J.B."/>
            <person name="Delwiche C.F."/>
            <person name="Dyhrman S.T."/>
            <person name="Glockner G."/>
            <person name="John U."/>
            <person name="Richards T."/>
            <person name="Worden A.Z."/>
            <person name="Zhang X."/>
            <person name="Grigoriev I.V."/>
            <person name="Allen A.E."/>
            <person name="Bidle K."/>
            <person name="Borodovsky M."/>
            <person name="Bowler C."/>
            <person name="Brownlee C."/>
            <person name="Cock J.M."/>
            <person name="Elias M."/>
            <person name="Gladyshev V.N."/>
            <person name="Groth M."/>
            <person name="Guda C."/>
            <person name="Hadaegh A."/>
            <person name="Iglesias-Rodriguez M.D."/>
            <person name="Jenkins J."/>
            <person name="Jones B.M."/>
            <person name="Lawson T."/>
            <person name="Leese F."/>
            <person name="Lindquist E."/>
            <person name="Lobanov A."/>
            <person name="Lomsadze A."/>
            <person name="Malik S.B."/>
            <person name="Marsh M.E."/>
            <person name="Mackinder L."/>
            <person name="Mock T."/>
            <person name="Mueller-Roeber B."/>
            <person name="Pagarete A."/>
            <person name="Parker M."/>
            <person name="Probert I."/>
            <person name="Quesneville H."/>
            <person name="Raines C."/>
            <person name="Rensing S.A."/>
            <person name="Riano-Pachon D.M."/>
            <person name="Richier S."/>
            <person name="Rokitta S."/>
            <person name="Shiraiwa Y."/>
            <person name="Soanes D.M."/>
            <person name="van der Giezen M."/>
            <person name="Wahlund T.M."/>
            <person name="Williams B."/>
            <person name="Wilson W."/>
            <person name="Wolfe G."/>
            <person name="Wurch L.L."/>
        </authorList>
    </citation>
    <scope>NUCLEOTIDE SEQUENCE</scope>
</reference>
<dbReference type="NCBIfam" id="TIGR00622">
    <property type="entry name" value="ssl1"/>
    <property type="match status" value="1"/>
</dbReference>
<dbReference type="GO" id="GO:0006357">
    <property type="term" value="P:regulation of transcription by RNA polymerase II"/>
    <property type="evidence" value="ECO:0007669"/>
    <property type="project" value="TreeGrafter"/>
</dbReference>
<dbReference type="PANTHER" id="PTHR12695">
    <property type="entry name" value="GENERAL TRANSCRIPTION FACTOR IIH SUBUNIT 2"/>
    <property type="match status" value="1"/>
</dbReference>
<protein>
    <recommendedName>
        <fullName evidence="3">General transcription factor IIH subunit</fullName>
    </recommendedName>
</protein>
<dbReference type="GO" id="GO:0006351">
    <property type="term" value="P:DNA-templated transcription"/>
    <property type="evidence" value="ECO:0007669"/>
    <property type="project" value="InterPro"/>
</dbReference>
<dbReference type="GO" id="GO:0006289">
    <property type="term" value="P:nucleotide-excision repair"/>
    <property type="evidence" value="ECO:0007669"/>
    <property type="project" value="UniProtKB-UniRule"/>
</dbReference>
<evidence type="ECO:0000256" key="3">
    <source>
        <dbReference type="PIRNR" id="PIRNR015919"/>
    </source>
</evidence>
<keyword evidence="1 3" id="KW-0479">Metal-binding</keyword>
<comment type="subcellular location">
    <subcellularLocation>
        <location evidence="3">Nucleus</location>
    </subcellularLocation>
</comment>
<dbReference type="SUPFAM" id="SSF57889">
    <property type="entry name" value="Cysteine-rich domain"/>
    <property type="match status" value="1"/>
</dbReference>
<keyword evidence="3" id="KW-0539">Nucleus</keyword>
<feature type="domain" description="C2H2-type" evidence="5">
    <location>
        <begin position="361"/>
        <end position="381"/>
    </location>
</feature>
<dbReference type="Pfam" id="PF04056">
    <property type="entry name" value="Ssl1"/>
    <property type="match status" value="1"/>
</dbReference>
<dbReference type="STRING" id="2903.R1B9F3"/>
<proteinExistence type="inferred from homology"/>
<dbReference type="InterPro" id="IPR012170">
    <property type="entry name" value="TFIIH_SSL1/p44"/>
</dbReference>
<dbReference type="PANTHER" id="PTHR12695:SF2">
    <property type="entry name" value="GENERAL TRANSCRIPTION FACTOR IIH SUBUNIT 2-RELATED"/>
    <property type="match status" value="1"/>
</dbReference>
<dbReference type="InterPro" id="IPR046349">
    <property type="entry name" value="C1-like_sf"/>
</dbReference>
<sequence>MEEDAEAEPQSYAWESELQRTWDAVEETADGSLRSAAAGSWRPGEKPSVQVGVRRGVMRAVLLVLDCSRHAAEHDVEMKPSRLSVMCDAASDFAGRFFEQNPVSTLAVLVTRREKAEALTQLSCNVRQHQQALRALAACAIGDASLQNALELARDTLSSVASFVSREVPPLVCLPSSRDAGDLLASLSSIAASRVRCSVISLLAEVCIYRRIARETGGEYGVALSQPHLRELLLRLLPPRPVCQLAPTNSLVKVGFPSRVPPGGAPALTYSAGSSKPEVRADGGFACPQCGVLHAELPTECPVCALKLLSATDLSKTYHHLFPLPLFKQQLGPPAALCFGCGEALPAAARNAAPATHGFTCGACGAAFCEHCDALLHESLHACPSCEGP</sequence>
<dbReference type="Gene3D" id="3.30.40.10">
    <property type="entry name" value="Zinc/RING finger domain, C3HC4 (zinc finger)"/>
    <property type="match status" value="1"/>
</dbReference>
<dbReference type="InterPro" id="IPR013083">
    <property type="entry name" value="Znf_RING/FYVE/PHD"/>
</dbReference>